<reference evidence="2 3" key="1">
    <citation type="journal article" date="2017" name="BMC Genomics">
        <title>Whole-genome assembly of Babesia ovata and comparative genomics between closely related pathogens.</title>
        <authorList>
            <person name="Yamagishi J."/>
            <person name="Asada M."/>
            <person name="Hakimi H."/>
            <person name="Tanaka T.Q."/>
            <person name="Sugimoto C."/>
            <person name="Kawazu S."/>
        </authorList>
    </citation>
    <scope>NUCLEOTIDE SEQUENCE [LARGE SCALE GENOMIC DNA]</scope>
    <source>
        <strain evidence="2 3">Miyake</strain>
    </source>
</reference>
<gene>
    <name evidence="2" type="ORF">BOVATA_024060</name>
</gene>
<evidence type="ECO:0000313" key="2">
    <source>
        <dbReference type="EMBL" id="GBE60913.1"/>
    </source>
</evidence>
<accession>A0A2H6KD41</accession>
<dbReference type="Proteomes" id="UP000236319">
    <property type="component" value="Unassembled WGS sequence"/>
</dbReference>
<sequence>MQQGKQVVGEHDNFVPPRLVLNEIIFPDQSGGEAQFTVRPHDFVDPPEGGCGDELDFVEYQQTPVPLLYLVEDILRGLSVFSGVRHHGIRRDEHARLSSRPQIAFVVGREGNQLLRGDVGEVHELFHPLFNGYRRGREHKNGFPYRACGDDAGERLTGTTRKDDDARPGTPVAEHPPERSLLVVSDLNIGADTAFQRWCFFILSEIVFHDQRSSHRLQCLTLQFLNFFLVYLERVDLASCAVFFRYLGHSLDCYGHVRLHDWPRGVAGIGRVEHDGRRIGGEHRGRDVIAVLSRMVFTTAPRVSGDPRAPNDGVGEQVVELFPILRLDPITIIP</sequence>
<evidence type="ECO:0000313" key="3">
    <source>
        <dbReference type="Proteomes" id="UP000236319"/>
    </source>
</evidence>
<protein>
    <submittedName>
        <fullName evidence="2">Uncharacterized protein</fullName>
    </submittedName>
</protein>
<name>A0A2H6KD41_9APIC</name>
<dbReference type="VEuPathDB" id="PiroplasmaDB:BOVATA_024060"/>
<proteinExistence type="predicted"/>
<evidence type="ECO:0000256" key="1">
    <source>
        <dbReference type="SAM" id="MobiDB-lite"/>
    </source>
</evidence>
<feature type="region of interest" description="Disordered" evidence="1">
    <location>
        <begin position="151"/>
        <end position="176"/>
    </location>
</feature>
<dbReference type="EMBL" id="BDSA01000002">
    <property type="protein sequence ID" value="GBE60913.1"/>
    <property type="molecule type" value="Genomic_DNA"/>
</dbReference>
<comment type="caution">
    <text evidence="2">The sequence shown here is derived from an EMBL/GenBank/DDBJ whole genome shotgun (WGS) entry which is preliminary data.</text>
</comment>
<dbReference type="OrthoDB" id="10554671at2759"/>
<dbReference type="GeneID" id="39874683"/>
<feature type="compositionally biased region" description="Basic and acidic residues" evidence="1">
    <location>
        <begin position="151"/>
        <end position="167"/>
    </location>
</feature>
<dbReference type="AlphaFoldDB" id="A0A2H6KD41"/>
<organism evidence="2 3">
    <name type="scientific">Babesia ovata</name>
    <dbReference type="NCBI Taxonomy" id="189622"/>
    <lineage>
        <taxon>Eukaryota</taxon>
        <taxon>Sar</taxon>
        <taxon>Alveolata</taxon>
        <taxon>Apicomplexa</taxon>
        <taxon>Aconoidasida</taxon>
        <taxon>Piroplasmida</taxon>
        <taxon>Babesiidae</taxon>
        <taxon>Babesia</taxon>
    </lineage>
</organism>
<dbReference type="RefSeq" id="XP_028867156.1">
    <property type="nucleotide sequence ID" value="XM_029011323.1"/>
</dbReference>
<keyword evidence="3" id="KW-1185">Reference proteome</keyword>